<dbReference type="EMBL" id="KY487909">
    <property type="protein sequence ID" value="AUM61885.1"/>
    <property type="molecule type" value="Genomic_DNA"/>
</dbReference>
<reference evidence="5" key="1">
    <citation type="submission" date="2017-01" db="EMBL/GenBank/DDBJ databases">
        <title>High-throughput sequencing uncovers low homogeneity in the biogeography of single-stranded DNA viruses.</title>
        <authorList>
            <person name="Pearson V.M."/>
            <person name="Rokyta D.R."/>
        </authorList>
    </citation>
    <scope>NUCLEOTIDE SEQUENCE</scope>
</reference>
<protein>
    <submittedName>
        <fullName evidence="5">Capsid</fullName>
    </submittedName>
</protein>
<evidence type="ECO:0000256" key="2">
    <source>
        <dbReference type="ARBA" id="ARBA00022562"/>
    </source>
</evidence>
<sequence length="284" mass="31410">MYGKITGYKRSRTNKNRYNAKSIARAKLYDYGYSRGAAAINSNAAVANAVLANAGLQRQGFRPIGVSKELKVFDMGDQLAKPGDLLVKDITFNGFVTPIFIPKLGSDFNNRIGRKCVLKSVYLKWRCFPNYIEEPQAAVYNAAFAFPQTMARVLLVWDTNPNGVIPTIEDILQQTTTAVPDPFSFINMNNRDRFRILLDKVHQFTAIIKTANGTTSIGANQTWNGKKFKKLNLETIFNSTSAGTIGDISSGALYLCGLGTENNGAGNLKYAIGEFNTRIRYDDS</sequence>
<evidence type="ECO:0000256" key="1">
    <source>
        <dbReference type="ARBA" id="ARBA00005468"/>
    </source>
</evidence>
<organism evidence="5">
    <name type="scientific">uncultured virus</name>
    <dbReference type="NCBI Taxonomy" id="340016"/>
    <lineage>
        <taxon>Viruses</taxon>
        <taxon>environmental samples</taxon>
    </lineage>
</organism>
<accession>A0A2K9LUX2</accession>
<dbReference type="GO" id="GO:0005198">
    <property type="term" value="F:structural molecule activity"/>
    <property type="evidence" value="ECO:0007669"/>
    <property type="project" value="InterPro"/>
</dbReference>
<dbReference type="InterPro" id="IPR000263">
    <property type="entry name" value="GV_A/BR1_coat"/>
</dbReference>
<evidence type="ECO:0000256" key="4">
    <source>
        <dbReference type="ARBA" id="ARBA00025657"/>
    </source>
</evidence>
<dbReference type="InterPro" id="IPR000143">
    <property type="entry name" value="Gemcoat_MSV"/>
</dbReference>
<dbReference type="InterPro" id="IPR029053">
    <property type="entry name" value="Viral_coat"/>
</dbReference>
<dbReference type="GO" id="GO:0019028">
    <property type="term" value="C:viral capsid"/>
    <property type="evidence" value="ECO:0007669"/>
    <property type="project" value="InterPro"/>
</dbReference>
<comment type="function">
    <text evidence="4">Encapsidates the viral genome into characteristic twinned ('geminate') particles. Binds the genomic viral ssDNA and shuttles it into and out of the cell nucleus. Plays a role in protection of the genome from degradation, virus acquisition and transmission by insect vectors, infectivity, and systemic movement. The CP of monopartite geminiviruses is absolutely essential for virus movement.</text>
</comment>
<gene>
    <name evidence="5" type="primary">Cap</name>
</gene>
<comment type="similarity">
    <text evidence="1">Belongs to the geminiviridae capsid protein family.</text>
</comment>
<evidence type="ECO:0000313" key="5">
    <source>
        <dbReference type="EMBL" id="AUM61885.1"/>
    </source>
</evidence>
<name>A0A2K9LUX2_9VIRU</name>
<evidence type="ECO:0000256" key="3">
    <source>
        <dbReference type="ARBA" id="ARBA00023125"/>
    </source>
</evidence>
<proteinExistence type="inferred from homology"/>
<dbReference type="Pfam" id="PF00844">
    <property type="entry name" value="Gemini_coat"/>
    <property type="match status" value="1"/>
</dbReference>
<dbReference type="PRINTS" id="PR00226">
    <property type="entry name" value="GEMCOATMSV"/>
</dbReference>
<dbReference type="GO" id="GO:0003677">
    <property type="term" value="F:DNA binding"/>
    <property type="evidence" value="ECO:0007669"/>
    <property type="project" value="UniProtKB-KW"/>
</dbReference>
<keyword evidence="2" id="KW-1048">Host nucleus</keyword>
<keyword evidence="3" id="KW-0238">DNA-binding</keyword>
<dbReference type="Gene3D" id="2.60.120.20">
    <property type="match status" value="1"/>
</dbReference>